<keyword evidence="1" id="KW-0732">Signal</keyword>
<protein>
    <recommendedName>
        <fullName evidence="4">Squalene cyclase C-terminal domain-containing protein</fullName>
    </recommendedName>
</protein>
<dbReference type="Gene3D" id="1.50.10.20">
    <property type="match status" value="2"/>
</dbReference>
<evidence type="ECO:0000256" key="1">
    <source>
        <dbReference type="SAM" id="SignalP"/>
    </source>
</evidence>
<reference evidence="2 3" key="1">
    <citation type="journal article" date="2011" name="J. Bacteriol.">
        <title>Complete Genome Sequence of the Aerobic Marine Methanotroph Methylomonas methanica MC09.</title>
        <authorList>
            <person name="Boden R."/>
            <person name="Cunliffe M."/>
            <person name="Scanlan J."/>
            <person name="Moussard H."/>
            <person name="Kits K.D."/>
            <person name="Klotz M.G."/>
            <person name="Jetten M.S."/>
            <person name="Vuilleumier S."/>
            <person name="Han J."/>
            <person name="Peters L."/>
            <person name="Mikhailova N."/>
            <person name="Teshima H."/>
            <person name="Tapia R."/>
            <person name="Kyrpides N."/>
            <person name="Ivanova N."/>
            <person name="Pagani I."/>
            <person name="Cheng J.F."/>
            <person name="Goodwin L."/>
            <person name="Han C."/>
            <person name="Hauser L."/>
            <person name="Land M.L."/>
            <person name="Lapidus A."/>
            <person name="Lucas S."/>
            <person name="Pitluck S."/>
            <person name="Woyke T."/>
            <person name="Stein L."/>
            <person name="Murrell J.C."/>
        </authorList>
    </citation>
    <scope>NUCLEOTIDE SEQUENCE [LARGE SCALE GENOMIC DNA]</scope>
    <source>
        <strain evidence="2 3">MC09</strain>
    </source>
</reference>
<dbReference type="Gene3D" id="3.80.10.10">
    <property type="entry name" value="Ribonuclease Inhibitor"/>
    <property type="match status" value="1"/>
</dbReference>
<evidence type="ECO:0000313" key="2">
    <source>
        <dbReference type="EMBL" id="AEF99861.1"/>
    </source>
</evidence>
<dbReference type="SUPFAM" id="SSF52058">
    <property type="entry name" value="L domain-like"/>
    <property type="match status" value="1"/>
</dbReference>
<dbReference type="PROSITE" id="PS51450">
    <property type="entry name" value="LRR"/>
    <property type="match status" value="1"/>
</dbReference>
<proteinExistence type="predicted"/>
<dbReference type="OrthoDB" id="9178127at2"/>
<evidence type="ECO:0000313" key="3">
    <source>
        <dbReference type="Proteomes" id="UP000008888"/>
    </source>
</evidence>
<gene>
    <name evidence="2" type="ordered locus">Metme_1438</name>
</gene>
<organism evidence="2 3">
    <name type="scientific">Methylomonas methanica (strain DSM 25384 / MC09)</name>
    <dbReference type="NCBI Taxonomy" id="857087"/>
    <lineage>
        <taxon>Bacteria</taxon>
        <taxon>Pseudomonadati</taxon>
        <taxon>Pseudomonadota</taxon>
        <taxon>Gammaproteobacteria</taxon>
        <taxon>Methylococcales</taxon>
        <taxon>Methylococcaceae</taxon>
        <taxon>Methylomonas</taxon>
    </lineage>
</organism>
<accession>F9ZZ06</accession>
<dbReference type="STRING" id="857087.Metme_1438"/>
<dbReference type="HOGENOM" id="CLU_665358_0_0_6"/>
<feature type="signal peptide" evidence="1">
    <location>
        <begin position="1"/>
        <end position="20"/>
    </location>
</feature>
<evidence type="ECO:0008006" key="4">
    <source>
        <dbReference type="Google" id="ProtNLM"/>
    </source>
</evidence>
<dbReference type="InterPro" id="IPR032675">
    <property type="entry name" value="LRR_dom_sf"/>
</dbReference>
<dbReference type="CDD" id="cd00688">
    <property type="entry name" value="ISOPREN_C2_like"/>
    <property type="match status" value="1"/>
</dbReference>
<dbReference type="eggNOG" id="COG4886">
    <property type="taxonomic scope" value="Bacteria"/>
</dbReference>
<reference key="2">
    <citation type="submission" date="2011-05" db="EMBL/GenBank/DDBJ databases">
        <title>Complete genome sequence of the aerobic marine methanotroph Methylomonas methanica MC09.</title>
        <authorList>
            <person name="Boden R."/>
            <person name="Cunliffe M."/>
            <person name="Scanlan J."/>
            <person name="Moussard H."/>
            <person name="Kits K.D."/>
            <person name="Klotz M."/>
            <person name="Jetten M."/>
            <person name="Vuilleumier S."/>
            <person name="Han J."/>
            <person name="Peters L."/>
            <person name="Mikhailova N."/>
            <person name="Teshima H."/>
            <person name="Tapia R."/>
            <person name="Kyrpides N."/>
            <person name="Ivanova N."/>
            <person name="Pagani I."/>
            <person name="Cheng J.-F."/>
            <person name="Goodwin L."/>
            <person name="Han C."/>
            <person name="Hauser L."/>
            <person name="Land M."/>
            <person name="Lapidus A."/>
            <person name="Lucas S."/>
            <person name="Pitluck S."/>
            <person name="Woyke T."/>
            <person name="Stein L.Y."/>
            <person name="Murrell C."/>
        </authorList>
    </citation>
    <scope>NUCLEOTIDE SEQUENCE</scope>
    <source>
        <strain>MC09</strain>
    </source>
</reference>
<dbReference type="Proteomes" id="UP000008888">
    <property type="component" value="Chromosome"/>
</dbReference>
<reference evidence="3" key="3">
    <citation type="submission" date="2011-05" db="EMBL/GenBank/DDBJ databases">
        <title>Complete sequence of Methylomonas methanica MC09.</title>
        <authorList>
            <consortium name="US DOE Joint Genome Institute"/>
            <person name="Lucas S."/>
            <person name="Han J."/>
            <person name="Lapidus A."/>
            <person name="Cheng J.-F."/>
            <person name="Goodwin L."/>
            <person name="Pitluck S."/>
            <person name="Peters L."/>
            <person name="Mikhailova N."/>
            <person name="Teshima H."/>
            <person name="Han C."/>
            <person name="Tapia R."/>
            <person name="Land M."/>
            <person name="Hauser L."/>
            <person name="Kyrpides N."/>
            <person name="Ivanova N."/>
            <person name="Pagani I."/>
            <person name="Stein L."/>
            <person name="Woyke T."/>
        </authorList>
    </citation>
    <scope>NUCLEOTIDE SEQUENCE [LARGE SCALE GENOMIC DNA]</scope>
    <source>
        <strain evidence="3">MC09</strain>
    </source>
</reference>
<dbReference type="KEGG" id="mmt:Metme_1438"/>
<dbReference type="InterPro" id="IPR008930">
    <property type="entry name" value="Terpenoid_cyclase/PrenylTrfase"/>
</dbReference>
<dbReference type="SUPFAM" id="SSF48239">
    <property type="entry name" value="Terpenoid cyclases/Protein prenyltransferases"/>
    <property type="match status" value="1"/>
</dbReference>
<dbReference type="AlphaFoldDB" id="F9ZZ06"/>
<feature type="chain" id="PRO_5003392419" description="Squalene cyclase C-terminal domain-containing protein" evidence="1">
    <location>
        <begin position="21"/>
        <end position="413"/>
    </location>
</feature>
<dbReference type="RefSeq" id="WP_013818120.1">
    <property type="nucleotide sequence ID" value="NC_015572.1"/>
</dbReference>
<dbReference type="EMBL" id="CP002738">
    <property type="protein sequence ID" value="AEF99861.1"/>
    <property type="molecule type" value="Genomic_DNA"/>
</dbReference>
<sequence length="413" mass="42881">MKIRSLFTPCLLVLSIAANAGTYDQPMANGAQWLASQQNSDGSWGNSPGVQAVYTSAAVRALGTAYKRQTAFFAGLTWLESHEAGNVDLISRRAGALTGHGDNLGYALTYLQNAQSLNGGVYAGWGLSSNYNSSAIDTALALIAYSELGSNVQVQAALDFLKSSQRAGANDQGWAIGNADSSDPATTALVLQALAHYTAQDASLTPVIGNGLNTLNTLVDSAAPTVIQALAVQAAQEAGDSGLANTFLSRLIASQSATDGSWNADLYTTALATRAVATAANASVQSTPVAIPDQALRRAINQALGRNSMDYLNRGELAQLTSLTAVNQGIADLTGLEWAVNLASADLNDNNLTSIAPLDNLTHLASLDWTGNPGNPGVPVQVPAVPIPGQRLMALGLFITMRHFCRSPIVKGA</sequence>
<name>F9ZZ06_METMM</name>
<keyword evidence="3" id="KW-1185">Reference proteome</keyword>
<dbReference type="InterPro" id="IPR001611">
    <property type="entry name" value="Leu-rich_rpt"/>
</dbReference>
<dbReference type="eggNOG" id="COG1657">
    <property type="taxonomic scope" value="Bacteria"/>
</dbReference>